<dbReference type="InterPro" id="IPR051531">
    <property type="entry name" value="N-acetyltransferase"/>
</dbReference>
<evidence type="ECO:0000313" key="2">
    <source>
        <dbReference type="EMBL" id="EZP82048.1"/>
    </source>
</evidence>
<dbReference type="PROSITE" id="PS51186">
    <property type="entry name" value="GNAT"/>
    <property type="match status" value="1"/>
</dbReference>
<dbReference type="PANTHER" id="PTHR43792:SF1">
    <property type="entry name" value="N-ACETYLTRANSFERASE DOMAIN-CONTAINING PROTEIN"/>
    <property type="match status" value="1"/>
</dbReference>
<dbReference type="InterPro" id="IPR000182">
    <property type="entry name" value="GNAT_dom"/>
</dbReference>
<sequence length="193" mass="21484">MRRGCCVVRIETDRLILRDWGEGDIARFAEGTNTPAVMRHLGGVMDDAKVALFEERVLGFQHRLGYTFWIAQRKDDGAVLGFCGLKVIDAPGATFPGEMEIGWRFREDSWGQGYAKEAAIASLDAGFERFGAAEIFAITNIENTASWGLMLRLGMVRRAELDFVDARFEPPVGDTIVHSINAETWRSIGRAGR</sequence>
<dbReference type="PATRIC" id="fig|158500.4.peg.2110"/>
<protein>
    <submittedName>
        <fullName evidence="2">N-acetyltransferase GCN5</fullName>
    </submittedName>
</protein>
<dbReference type="InterPro" id="IPR016181">
    <property type="entry name" value="Acyl_CoA_acyltransferase"/>
</dbReference>
<comment type="caution">
    <text evidence="2">The sequence shown here is derived from an EMBL/GenBank/DDBJ whole genome shotgun (WGS) entry which is preliminary data.</text>
</comment>
<dbReference type="STRING" id="158500.BES08_13775"/>
<dbReference type="Gene3D" id="3.40.630.30">
    <property type="match status" value="1"/>
</dbReference>
<name>A0A031JZ41_9SPHN</name>
<reference evidence="2 3" key="1">
    <citation type="submission" date="2014-03" db="EMBL/GenBank/DDBJ databases">
        <title>Whole genome sequence of Novosphingobium resinovorum KF1.</title>
        <authorList>
            <person name="Gan H.M."/>
            <person name="Gan H.Y."/>
            <person name="Chew T.H."/>
            <person name="Savka M.A."/>
        </authorList>
    </citation>
    <scope>NUCLEOTIDE SEQUENCE [LARGE SCALE GENOMIC DNA]</scope>
    <source>
        <strain evidence="2 3">KF1</strain>
    </source>
</reference>
<accession>A0A031JZ41</accession>
<dbReference type="AlphaFoldDB" id="A0A031JZ41"/>
<dbReference type="PANTHER" id="PTHR43792">
    <property type="entry name" value="GNAT FAMILY, PUTATIVE (AFU_ORTHOLOGUE AFUA_3G00765)-RELATED-RELATED"/>
    <property type="match status" value="1"/>
</dbReference>
<dbReference type="Pfam" id="PF13302">
    <property type="entry name" value="Acetyltransf_3"/>
    <property type="match status" value="1"/>
</dbReference>
<evidence type="ECO:0000259" key="1">
    <source>
        <dbReference type="PROSITE" id="PS51186"/>
    </source>
</evidence>
<dbReference type="SUPFAM" id="SSF55729">
    <property type="entry name" value="Acyl-CoA N-acyltransferases (Nat)"/>
    <property type="match status" value="1"/>
</dbReference>
<keyword evidence="2" id="KW-0808">Transferase</keyword>
<organism evidence="2 3">
    <name type="scientific">Novosphingobium resinovorum</name>
    <dbReference type="NCBI Taxonomy" id="158500"/>
    <lineage>
        <taxon>Bacteria</taxon>
        <taxon>Pseudomonadati</taxon>
        <taxon>Pseudomonadota</taxon>
        <taxon>Alphaproteobacteria</taxon>
        <taxon>Sphingomonadales</taxon>
        <taxon>Sphingomonadaceae</taxon>
        <taxon>Novosphingobium</taxon>
    </lineage>
</organism>
<proteinExistence type="predicted"/>
<gene>
    <name evidence="2" type="ORF">BV97_02071</name>
</gene>
<dbReference type="Proteomes" id="UP000024329">
    <property type="component" value="Unassembled WGS sequence"/>
</dbReference>
<evidence type="ECO:0000313" key="3">
    <source>
        <dbReference type="Proteomes" id="UP000024329"/>
    </source>
</evidence>
<dbReference type="EMBL" id="JFYZ01000010">
    <property type="protein sequence ID" value="EZP82048.1"/>
    <property type="molecule type" value="Genomic_DNA"/>
</dbReference>
<feature type="domain" description="N-acetyltransferase" evidence="1">
    <location>
        <begin position="15"/>
        <end position="183"/>
    </location>
</feature>
<dbReference type="GO" id="GO:0016747">
    <property type="term" value="F:acyltransferase activity, transferring groups other than amino-acyl groups"/>
    <property type="evidence" value="ECO:0007669"/>
    <property type="project" value="InterPro"/>
</dbReference>
<dbReference type="eggNOG" id="COG1670">
    <property type="taxonomic scope" value="Bacteria"/>
</dbReference>